<reference evidence="2" key="1">
    <citation type="submission" date="2013-08" db="EMBL/GenBank/DDBJ databases">
        <title>Gene expansion shapes genome architecture in the human pathogen Lichtheimia corymbifera: an evolutionary genomics analysis in the ancient terrestrial Mucorales (Mucoromycotina).</title>
        <authorList>
            <person name="Schwartze V.U."/>
            <person name="Winter S."/>
            <person name="Shelest E."/>
            <person name="Marcet-Houben M."/>
            <person name="Horn F."/>
            <person name="Wehner S."/>
            <person name="Hoffmann K."/>
            <person name="Riege K."/>
            <person name="Sammeth M."/>
            <person name="Nowrousian M."/>
            <person name="Valiante V."/>
            <person name="Linde J."/>
            <person name="Jacobsen I.D."/>
            <person name="Marz M."/>
            <person name="Brakhage A.A."/>
            <person name="Gabaldon T."/>
            <person name="Bocker S."/>
            <person name="Voigt K."/>
        </authorList>
    </citation>
    <scope>NUCLEOTIDE SEQUENCE [LARGE SCALE GENOMIC DNA]</scope>
    <source>
        <strain evidence="2">FSU 9682</strain>
    </source>
</reference>
<feature type="compositionally biased region" description="Polar residues" evidence="1">
    <location>
        <begin position="18"/>
        <end position="27"/>
    </location>
</feature>
<dbReference type="EMBL" id="CBTN010000085">
    <property type="protein sequence ID" value="CDH60185.1"/>
    <property type="molecule type" value="Genomic_DNA"/>
</dbReference>
<feature type="compositionally biased region" description="Basic residues" evidence="1">
    <location>
        <begin position="1"/>
        <end position="11"/>
    </location>
</feature>
<comment type="caution">
    <text evidence="2">The sequence shown here is derived from an EMBL/GenBank/DDBJ whole genome shotgun (WGS) entry which is preliminary data.</text>
</comment>
<evidence type="ECO:0000313" key="2">
    <source>
        <dbReference type="EMBL" id="CDH60185.1"/>
    </source>
</evidence>
<organism evidence="2 3">
    <name type="scientific">Lichtheimia corymbifera JMRC:FSU:9682</name>
    <dbReference type="NCBI Taxonomy" id="1263082"/>
    <lineage>
        <taxon>Eukaryota</taxon>
        <taxon>Fungi</taxon>
        <taxon>Fungi incertae sedis</taxon>
        <taxon>Mucoromycota</taxon>
        <taxon>Mucoromycotina</taxon>
        <taxon>Mucoromycetes</taxon>
        <taxon>Mucorales</taxon>
        <taxon>Lichtheimiaceae</taxon>
        <taxon>Lichtheimia</taxon>
    </lineage>
</organism>
<dbReference type="Proteomes" id="UP000027586">
    <property type="component" value="Unassembled WGS sequence"/>
</dbReference>
<evidence type="ECO:0000256" key="1">
    <source>
        <dbReference type="SAM" id="MobiDB-lite"/>
    </source>
</evidence>
<name>A0A068SDV3_9FUNG</name>
<dbReference type="VEuPathDB" id="FungiDB:LCOR_10974.1"/>
<gene>
    <name evidence="2" type="ORF">LCOR_10974.1</name>
</gene>
<feature type="region of interest" description="Disordered" evidence="1">
    <location>
        <begin position="1"/>
        <end position="30"/>
    </location>
</feature>
<sequence>MHVPKAKPVRKNWKESNLDNAPETSLKNIRARTYQAKKDDPEVRALTDDLDKVTAIFGPLLMSDDEGDHIAYPPWRSDAVSRIFEKLDRLDGRVQRWDNVVRLPRAEKIDFRPPFGLPNCRLKWLGESILMVLHRRMGQT</sequence>
<accession>A0A068SDV3</accession>
<evidence type="ECO:0000313" key="3">
    <source>
        <dbReference type="Proteomes" id="UP000027586"/>
    </source>
</evidence>
<dbReference type="AlphaFoldDB" id="A0A068SDV3"/>
<keyword evidence="3" id="KW-1185">Reference proteome</keyword>
<protein>
    <submittedName>
        <fullName evidence="2">Uncharacterized protein</fullName>
    </submittedName>
</protein>
<proteinExistence type="predicted"/>